<dbReference type="Gene3D" id="3.30.70.1400">
    <property type="entry name" value="Aminomethyltransferase beta-barrel domains"/>
    <property type="match status" value="1"/>
</dbReference>
<keyword evidence="3" id="KW-0032">Aminotransferase</keyword>
<evidence type="ECO:0000256" key="2">
    <source>
        <dbReference type="ARBA" id="ARBA00012616"/>
    </source>
</evidence>
<organism evidence="10 11">
    <name type="scientific">Sphingomonas limnosediminicola</name>
    <dbReference type="NCBI Taxonomy" id="940133"/>
    <lineage>
        <taxon>Bacteria</taxon>
        <taxon>Pseudomonadati</taxon>
        <taxon>Pseudomonadota</taxon>
        <taxon>Alphaproteobacteria</taxon>
        <taxon>Sphingomonadales</taxon>
        <taxon>Sphingomonadaceae</taxon>
        <taxon>Sphingomonas</taxon>
    </lineage>
</organism>
<gene>
    <name evidence="10" type="primary">gcvT</name>
    <name evidence="10" type="ORF">GCM10022276_00520</name>
</gene>
<dbReference type="Gene3D" id="3.30.1360.120">
    <property type="entry name" value="Probable tRNA modification gtpase trme, domain 1"/>
    <property type="match status" value="1"/>
</dbReference>
<evidence type="ECO:0000256" key="6">
    <source>
        <dbReference type="ARBA" id="ARBA00047665"/>
    </source>
</evidence>
<accession>A0ABP7KUA5</accession>
<feature type="region of interest" description="Disordered" evidence="7">
    <location>
        <begin position="1"/>
        <end position="31"/>
    </location>
</feature>
<evidence type="ECO:0000256" key="7">
    <source>
        <dbReference type="SAM" id="MobiDB-lite"/>
    </source>
</evidence>
<keyword evidence="11" id="KW-1185">Reference proteome</keyword>
<evidence type="ECO:0000256" key="3">
    <source>
        <dbReference type="ARBA" id="ARBA00022576"/>
    </source>
</evidence>
<keyword evidence="4" id="KW-0808">Transferase</keyword>
<dbReference type="NCBIfam" id="NF001567">
    <property type="entry name" value="PRK00389.1"/>
    <property type="match status" value="1"/>
</dbReference>
<dbReference type="Proteomes" id="UP001500827">
    <property type="component" value="Unassembled WGS sequence"/>
</dbReference>
<dbReference type="NCBIfam" id="NF010093">
    <property type="entry name" value="PRK13579.1"/>
    <property type="match status" value="1"/>
</dbReference>
<name>A0ABP7KUA5_9SPHN</name>
<sequence length="396" mass="43039">MSREVHSGPTDENQARGTPYSGDPEGGAGLATPLDKLALDEWHRSKGARMVPFAGYEMPVQYEGIMAEHLWTRENAGLFDVSHMGQLFIHGRGVDAALERVMPGDFKSAKDMKPKYSLLLNEEGGIIDDLMATRRGDDFYVVVNGATKHGDIDYLTQRMPDVVIDHMKEQALLALQGPKAAEVLDAAIPGVAQLGFMEGGPFRAFGHPLWISRSGYTGEDGFEISIPAIAVQSLADWLIADERVKPIGLGARDSLRLEAGLPLYGHDLDDRTTPVMAGLNFALNKRRRADGGFAGAMRILAELENGPPTLRVGFDIEGRQPVREGALILTGEGNEVGRITSGGFSPSLQRPIAMGYVGITFAEPGTALKLEQRGKLFDARVVPMPFVPHRYHRKGA</sequence>
<evidence type="ECO:0000313" key="11">
    <source>
        <dbReference type="Proteomes" id="UP001500827"/>
    </source>
</evidence>
<comment type="similarity">
    <text evidence="1">Belongs to the GcvT family.</text>
</comment>
<evidence type="ECO:0000256" key="5">
    <source>
        <dbReference type="ARBA" id="ARBA00031395"/>
    </source>
</evidence>
<proteinExistence type="inferred from homology"/>
<feature type="domain" description="GCVT N-terminal" evidence="8">
    <location>
        <begin position="40"/>
        <end position="285"/>
    </location>
</feature>
<dbReference type="Pfam" id="PF01571">
    <property type="entry name" value="GCV_T"/>
    <property type="match status" value="1"/>
</dbReference>
<dbReference type="Gene3D" id="4.10.1250.10">
    <property type="entry name" value="Aminomethyltransferase fragment"/>
    <property type="match status" value="1"/>
</dbReference>
<dbReference type="RefSeq" id="WP_344697688.1">
    <property type="nucleotide sequence ID" value="NZ_BAABBM010000001.1"/>
</dbReference>
<dbReference type="InterPro" id="IPR006223">
    <property type="entry name" value="GcvT"/>
</dbReference>
<dbReference type="Pfam" id="PF08669">
    <property type="entry name" value="GCV_T_C"/>
    <property type="match status" value="1"/>
</dbReference>
<feature type="domain" description="Aminomethyltransferase C-terminal" evidence="9">
    <location>
        <begin position="311"/>
        <end position="387"/>
    </location>
</feature>
<dbReference type="Gene3D" id="2.40.30.110">
    <property type="entry name" value="Aminomethyltransferase beta-barrel domains"/>
    <property type="match status" value="1"/>
</dbReference>
<comment type="catalytic activity">
    <reaction evidence="6">
        <text>N(6)-[(R)-S(8)-aminomethyldihydrolipoyl]-L-lysyl-[protein] + (6S)-5,6,7,8-tetrahydrofolate = N(6)-[(R)-dihydrolipoyl]-L-lysyl-[protein] + (6R)-5,10-methylene-5,6,7,8-tetrahydrofolate + NH4(+)</text>
        <dbReference type="Rhea" id="RHEA:16945"/>
        <dbReference type="Rhea" id="RHEA-COMP:10475"/>
        <dbReference type="Rhea" id="RHEA-COMP:10492"/>
        <dbReference type="ChEBI" id="CHEBI:15636"/>
        <dbReference type="ChEBI" id="CHEBI:28938"/>
        <dbReference type="ChEBI" id="CHEBI:57453"/>
        <dbReference type="ChEBI" id="CHEBI:83100"/>
        <dbReference type="ChEBI" id="CHEBI:83143"/>
        <dbReference type="EC" id="2.1.2.10"/>
    </reaction>
</comment>
<reference evidence="11" key="1">
    <citation type="journal article" date="2019" name="Int. J. Syst. Evol. Microbiol.">
        <title>The Global Catalogue of Microorganisms (GCM) 10K type strain sequencing project: providing services to taxonomists for standard genome sequencing and annotation.</title>
        <authorList>
            <consortium name="The Broad Institute Genomics Platform"/>
            <consortium name="The Broad Institute Genome Sequencing Center for Infectious Disease"/>
            <person name="Wu L."/>
            <person name="Ma J."/>
        </authorList>
    </citation>
    <scope>NUCLEOTIDE SEQUENCE [LARGE SCALE GENOMIC DNA]</scope>
    <source>
        <strain evidence="11">JCM 17543</strain>
    </source>
</reference>
<dbReference type="PANTHER" id="PTHR43757:SF2">
    <property type="entry name" value="AMINOMETHYLTRANSFERASE, MITOCHONDRIAL"/>
    <property type="match status" value="1"/>
</dbReference>
<dbReference type="InterPro" id="IPR013977">
    <property type="entry name" value="GcvT_C"/>
</dbReference>
<evidence type="ECO:0000256" key="1">
    <source>
        <dbReference type="ARBA" id="ARBA00008609"/>
    </source>
</evidence>
<protein>
    <recommendedName>
        <fullName evidence="2">aminomethyltransferase</fullName>
        <ecNumber evidence="2">2.1.2.10</ecNumber>
    </recommendedName>
    <alternativeName>
        <fullName evidence="5">Glycine cleavage system T protein</fullName>
    </alternativeName>
</protein>
<dbReference type="SUPFAM" id="SSF103025">
    <property type="entry name" value="Folate-binding domain"/>
    <property type="match status" value="1"/>
</dbReference>
<evidence type="ECO:0000313" key="10">
    <source>
        <dbReference type="EMBL" id="GAA3885529.1"/>
    </source>
</evidence>
<dbReference type="InterPro" id="IPR029043">
    <property type="entry name" value="GcvT/YgfZ_C"/>
</dbReference>
<dbReference type="EC" id="2.1.2.10" evidence="2"/>
<dbReference type="SUPFAM" id="SSF101790">
    <property type="entry name" value="Aminomethyltransferase beta-barrel domain"/>
    <property type="match status" value="1"/>
</dbReference>
<dbReference type="InterPro" id="IPR028896">
    <property type="entry name" value="GcvT/YgfZ/DmdA"/>
</dbReference>
<dbReference type="EMBL" id="BAABBM010000001">
    <property type="protein sequence ID" value="GAA3885529.1"/>
    <property type="molecule type" value="Genomic_DNA"/>
</dbReference>
<evidence type="ECO:0000256" key="4">
    <source>
        <dbReference type="ARBA" id="ARBA00022679"/>
    </source>
</evidence>
<dbReference type="InterPro" id="IPR027266">
    <property type="entry name" value="TrmE/GcvT-like"/>
</dbReference>
<dbReference type="PANTHER" id="PTHR43757">
    <property type="entry name" value="AMINOMETHYLTRANSFERASE"/>
    <property type="match status" value="1"/>
</dbReference>
<dbReference type="NCBIfam" id="TIGR00528">
    <property type="entry name" value="gcvT"/>
    <property type="match status" value="1"/>
</dbReference>
<comment type="caution">
    <text evidence="10">The sequence shown here is derived from an EMBL/GenBank/DDBJ whole genome shotgun (WGS) entry which is preliminary data.</text>
</comment>
<evidence type="ECO:0000259" key="9">
    <source>
        <dbReference type="Pfam" id="PF08669"/>
    </source>
</evidence>
<evidence type="ECO:0000259" key="8">
    <source>
        <dbReference type="Pfam" id="PF01571"/>
    </source>
</evidence>
<dbReference type="PIRSF" id="PIRSF006487">
    <property type="entry name" value="GcvT"/>
    <property type="match status" value="1"/>
</dbReference>
<dbReference type="InterPro" id="IPR006222">
    <property type="entry name" value="GCVT_N"/>
</dbReference>